<evidence type="ECO:0000259" key="2">
    <source>
        <dbReference type="Pfam" id="PF14383"/>
    </source>
</evidence>
<feature type="region of interest" description="Disordered" evidence="1">
    <location>
        <begin position="133"/>
        <end position="166"/>
    </location>
</feature>
<feature type="compositionally biased region" description="Basic and acidic residues" evidence="1">
    <location>
        <begin position="593"/>
        <end position="604"/>
    </location>
</feature>
<dbReference type="PANTHER" id="PTHR34282:SF2">
    <property type="entry name" value="DUF3741 DOMAIN-CONTAINING PROTEIN"/>
    <property type="match status" value="1"/>
</dbReference>
<reference evidence="4" key="1">
    <citation type="journal article" date="2016" name="Nat. Biotechnol.">
        <title>Sequencing wild and cultivated cassava and related species reveals extensive interspecific hybridization and genetic diversity.</title>
        <authorList>
            <person name="Bredeson J.V."/>
            <person name="Lyons J.B."/>
            <person name="Prochnik S.E."/>
            <person name="Wu G.A."/>
            <person name="Ha C.M."/>
            <person name="Edsinger-Gonzales E."/>
            <person name="Grimwood J."/>
            <person name="Schmutz J."/>
            <person name="Rabbi I.Y."/>
            <person name="Egesi C."/>
            <person name="Nauluvula P."/>
            <person name="Lebot V."/>
            <person name="Ndunguru J."/>
            <person name="Mkamilo G."/>
            <person name="Bart R.S."/>
            <person name="Setter T.L."/>
            <person name="Gleadow R.M."/>
            <person name="Kulakow P."/>
            <person name="Ferguson M.E."/>
            <person name="Rounsley S."/>
            <person name="Rokhsar D.S."/>
        </authorList>
    </citation>
    <scope>NUCLEOTIDE SEQUENCE [LARGE SCALE GENOMIC DNA]</scope>
    <source>
        <strain evidence="4">cv. AM560-2</strain>
    </source>
</reference>
<protein>
    <recommendedName>
        <fullName evidence="2">DUF3741 domain-containing protein</fullName>
    </recommendedName>
</protein>
<dbReference type="OrthoDB" id="1079501at2759"/>
<proteinExistence type="predicted"/>
<keyword evidence="4" id="KW-1185">Reference proteome</keyword>
<sequence length="871" mass="99001">MYRSFVTCDDPKGVVECGIIRKSKRASLKMEDKFLSSRTKKNPKSNASLAYKEKKEDMVFREITEEYQIPSSFQLLEVSRGAQKLNQLIDSLSKGLSYDGLSKDIAKELLKGALDLQDSLTMLGKLHEASQCMPQLKKNQEKPERRKYDDVGNHRRDSYLSGDQNHQLGFQKARLSADGSSKDDIEELRNAIRDGFARQNLLLNTSTQERTNSDSPSTSSSQLSVIQSNDTHSSDSSVPQTALQKKVNGPNVIAKLMGLEDIPSKKLMQPPERRLYVEKSLSQRRLTCDIGMPNLRKSQSIIHSERTLKELLENVQSQGFLKSSSAKKSQSHQSSDFHSEQRSFNNIRPIVLVKPLCVPYVESEWTCASIVWGERALNTKLMPRKMKMKEVFASRSIDNKEEVLNAIKMQCRIEANRTPIKRVIQEGAKDDIEVVVMLEEQELRTKEASNVKKKHRKVEAENAPVKRFSFEDRAKDQNRVVARAEEIEVKKNMKDSSITEGSNFATRQRQKKERTDKELVKVQKVVASSRKPAEEEIVKAKIVSGSQNQSKITSTKLRNPENGPVTVNQHISQHQTSTRKTISKLTTQTTYRNSKDQKHKEKQASKHRVAKPIMENLECKDHDARIDLIYNDHSEEEGSTITQADQLSIEEEANDSKIQTEEHCGDNQSSFSIITIRTSEYGKNGKSSEEADDQATSTRTYTNFERACQLKYLLSSSSSFINIARELFRLNMTHPKILQTAVIHNSGETDAKLSLDYANEFIQHKCLPDSQTWFPPLSYMGDSRIQLSLDQLVEEICRGFETLRSYQRPACNCPFTDTLYATLENDMRCKGLVSGIWDLDWRNGFSVEGVEQALTDLEKMVVSELIDEVLS</sequence>
<dbReference type="STRING" id="3983.A0A2C9W3V8"/>
<dbReference type="OMA" id="EMSGCGK"/>
<dbReference type="EMBL" id="CM004389">
    <property type="protein sequence ID" value="OAY53765.1"/>
    <property type="molecule type" value="Genomic_DNA"/>
</dbReference>
<dbReference type="Pfam" id="PF14383">
    <property type="entry name" value="VARLMGL"/>
    <property type="match status" value="1"/>
</dbReference>
<feature type="domain" description="DUF3741" evidence="2">
    <location>
        <begin position="250"/>
        <end position="266"/>
    </location>
</feature>
<dbReference type="InterPro" id="IPR032795">
    <property type="entry name" value="DUF3741-assoc"/>
</dbReference>
<dbReference type="AlphaFoldDB" id="A0A2C9W3V8"/>
<name>A0A2C9W3V8_MANES</name>
<feature type="compositionally biased region" description="Low complexity" evidence="1">
    <location>
        <begin position="213"/>
        <end position="228"/>
    </location>
</feature>
<evidence type="ECO:0000313" key="4">
    <source>
        <dbReference type="Proteomes" id="UP000091857"/>
    </source>
</evidence>
<gene>
    <name evidence="3" type="ORF">MANES_03G022200v8</name>
</gene>
<feature type="compositionally biased region" description="Polar residues" evidence="1">
    <location>
        <begin position="229"/>
        <end position="243"/>
    </location>
</feature>
<feature type="compositionally biased region" description="Basic and acidic residues" evidence="1">
    <location>
        <begin position="138"/>
        <end position="158"/>
    </location>
</feature>
<feature type="region of interest" description="Disordered" evidence="1">
    <location>
        <begin position="588"/>
        <end position="608"/>
    </location>
</feature>
<comment type="caution">
    <text evidence="3">The sequence shown here is derived from an EMBL/GenBank/DDBJ whole genome shotgun (WGS) entry which is preliminary data.</text>
</comment>
<evidence type="ECO:0000313" key="3">
    <source>
        <dbReference type="EMBL" id="OAY53765.1"/>
    </source>
</evidence>
<dbReference type="Proteomes" id="UP000091857">
    <property type="component" value="Chromosome 3"/>
</dbReference>
<feature type="region of interest" description="Disordered" evidence="1">
    <location>
        <begin position="204"/>
        <end position="246"/>
    </location>
</feature>
<evidence type="ECO:0000256" key="1">
    <source>
        <dbReference type="SAM" id="MobiDB-lite"/>
    </source>
</evidence>
<dbReference type="Gramene" id="Manes.03G022200.1.v8.1">
    <property type="protein sequence ID" value="Manes.03G022200.1.v8.1.CDS"/>
    <property type="gene ID" value="Manes.03G022200.v8.1"/>
</dbReference>
<organism evidence="3 4">
    <name type="scientific">Manihot esculenta</name>
    <name type="common">Cassava</name>
    <name type="synonym">Jatropha manihot</name>
    <dbReference type="NCBI Taxonomy" id="3983"/>
    <lineage>
        <taxon>Eukaryota</taxon>
        <taxon>Viridiplantae</taxon>
        <taxon>Streptophyta</taxon>
        <taxon>Embryophyta</taxon>
        <taxon>Tracheophyta</taxon>
        <taxon>Spermatophyta</taxon>
        <taxon>Magnoliopsida</taxon>
        <taxon>eudicotyledons</taxon>
        <taxon>Gunneridae</taxon>
        <taxon>Pentapetalae</taxon>
        <taxon>rosids</taxon>
        <taxon>fabids</taxon>
        <taxon>Malpighiales</taxon>
        <taxon>Euphorbiaceae</taxon>
        <taxon>Crotonoideae</taxon>
        <taxon>Manihoteae</taxon>
        <taxon>Manihot</taxon>
    </lineage>
</organism>
<accession>A0A2C9W3V8</accession>
<dbReference type="PANTHER" id="PTHR34282">
    <property type="entry name" value="OS01G0228800 PROTEIN-RELATED"/>
    <property type="match status" value="1"/>
</dbReference>